<proteinExistence type="predicted"/>
<gene>
    <name evidence="1" type="ORF">RPERSI_LOCUS5733</name>
</gene>
<feature type="non-terminal residue" evidence="1">
    <location>
        <position position="220"/>
    </location>
</feature>
<reference evidence="1" key="1">
    <citation type="submission" date="2021-06" db="EMBL/GenBank/DDBJ databases">
        <authorList>
            <person name="Kallberg Y."/>
            <person name="Tangrot J."/>
            <person name="Rosling A."/>
        </authorList>
    </citation>
    <scope>NUCLEOTIDE SEQUENCE</scope>
    <source>
        <strain evidence="1">MA461A</strain>
    </source>
</reference>
<comment type="caution">
    <text evidence="1">The sequence shown here is derived from an EMBL/GenBank/DDBJ whole genome shotgun (WGS) entry which is preliminary data.</text>
</comment>
<dbReference type="Proteomes" id="UP000789920">
    <property type="component" value="Unassembled WGS sequence"/>
</dbReference>
<evidence type="ECO:0000313" key="1">
    <source>
        <dbReference type="EMBL" id="CAG8596074.1"/>
    </source>
</evidence>
<protein>
    <submittedName>
        <fullName evidence="1">35503_t:CDS:1</fullName>
    </submittedName>
</protein>
<accession>A0ACA9MJJ8</accession>
<keyword evidence="2" id="KW-1185">Reference proteome</keyword>
<organism evidence="1 2">
    <name type="scientific">Racocetra persica</name>
    <dbReference type="NCBI Taxonomy" id="160502"/>
    <lineage>
        <taxon>Eukaryota</taxon>
        <taxon>Fungi</taxon>
        <taxon>Fungi incertae sedis</taxon>
        <taxon>Mucoromycota</taxon>
        <taxon>Glomeromycotina</taxon>
        <taxon>Glomeromycetes</taxon>
        <taxon>Diversisporales</taxon>
        <taxon>Gigasporaceae</taxon>
        <taxon>Racocetra</taxon>
    </lineage>
</organism>
<sequence>MNLNIFIILLLLNLYFGKCNSSWIISTDSSCWHQSGDLEPKVLDARWTGNSSIVLTLQAPKNDPKRFGNKIVAPAALGHFTLNYNNGNQFRFSKNANFINGYNETNTGESYVGANPVNVVSEYSDNYNIPRGATVTVAVSIYYGCQSGFDGGNRKTEYRLRMMLAQNRVIFPHSPPRYGFEITSNAIELLSRSFCKLFDGVFASNVKVSEETSKVVKLDE</sequence>
<evidence type="ECO:0000313" key="2">
    <source>
        <dbReference type="Proteomes" id="UP000789920"/>
    </source>
</evidence>
<dbReference type="EMBL" id="CAJVQC010008740">
    <property type="protein sequence ID" value="CAG8596074.1"/>
    <property type="molecule type" value="Genomic_DNA"/>
</dbReference>
<name>A0ACA9MJJ8_9GLOM</name>